<dbReference type="GO" id="GO:0016787">
    <property type="term" value="F:hydrolase activity"/>
    <property type="evidence" value="ECO:0007669"/>
    <property type="project" value="UniProtKB-KW"/>
</dbReference>
<evidence type="ECO:0000259" key="2">
    <source>
        <dbReference type="Pfam" id="PF01764"/>
    </source>
</evidence>
<dbReference type="InterPro" id="IPR002921">
    <property type="entry name" value="Fungal_lipase-type"/>
</dbReference>
<dbReference type="PANTHER" id="PTHR31479:SF2">
    <property type="entry name" value="ALPHA_BETA-HYDROLASES SUPERFAMILY PROTEIN"/>
    <property type="match status" value="1"/>
</dbReference>
<feature type="domain" description="Fungal lipase-type" evidence="2">
    <location>
        <begin position="115"/>
        <end position="155"/>
    </location>
</feature>
<reference evidence="3" key="1">
    <citation type="submission" date="2021-01" db="EMBL/GenBank/DDBJ databases">
        <authorList>
            <person name="Lovell J.T."/>
            <person name="Bentley N."/>
            <person name="Bhattarai G."/>
            <person name="Jenkins J.W."/>
            <person name="Sreedasyam A."/>
            <person name="Alarcon Y."/>
            <person name="Bock C."/>
            <person name="Boston L."/>
            <person name="Carlson J."/>
            <person name="Cervantes K."/>
            <person name="Clermont K."/>
            <person name="Krom N."/>
            <person name="Kubenka K."/>
            <person name="Mamidi S."/>
            <person name="Mattison C."/>
            <person name="Monteros M."/>
            <person name="Pisani C."/>
            <person name="Plott C."/>
            <person name="Rajasekar S."/>
            <person name="Rhein H.S."/>
            <person name="Rohla C."/>
            <person name="Song M."/>
            <person name="Hilaire R.S."/>
            <person name="Shu S."/>
            <person name="Wells L."/>
            <person name="Wang X."/>
            <person name="Webber J."/>
            <person name="Heerema R.J."/>
            <person name="Klein P."/>
            <person name="Conner P."/>
            <person name="Grauke L."/>
            <person name="Grimwood J."/>
            <person name="Schmutz J."/>
            <person name="Randall J.J."/>
        </authorList>
    </citation>
    <scope>NUCLEOTIDE SEQUENCE</scope>
    <source>
        <tissue evidence="3">Leaf</tissue>
    </source>
</reference>
<dbReference type="AlphaFoldDB" id="A0A922AJ66"/>
<dbReference type="Pfam" id="PF01764">
    <property type="entry name" value="Lipase_3"/>
    <property type="match status" value="1"/>
</dbReference>
<dbReference type="PANTHER" id="PTHR31479">
    <property type="entry name" value="ALPHA/BETA-HYDROLASES SUPERFAMILY PROTEIN"/>
    <property type="match status" value="1"/>
</dbReference>
<dbReference type="Proteomes" id="UP000811246">
    <property type="component" value="Chromosome 14"/>
</dbReference>
<name>A0A922AJ66_CARIL</name>
<protein>
    <recommendedName>
        <fullName evidence="2">Fungal lipase-type domain-containing protein</fullName>
    </recommendedName>
</protein>
<comment type="caution">
    <text evidence="3">The sequence shown here is derived from an EMBL/GenBank/DDBJ whole genome shotgun (WGS) entry which is preliminary data.</text>
</comment>
<sequence length="315" mass="36375">MKNIDHQRSIVVGLVQGVYSLEMDHERKNLGSYPEDNAEPWWTSFNFHLDERLIDDDKCIFDAICKYNGKYASGDFDAPEYVIAFRGTLLMPETMRNDITLDFKCFFHKLEESSHFKLALNHVEHLVKANRDRNVWLAGHSLGSAIALLVGKKMILNMKWYPKAYLFNPPFLSFVPSSIKMLENEKVKTGILGVRHMLRAGLTLAAEPRNLARMEEHLALLSPWTPHMFVNPADIFCVAYIDYFKSKDGAREIMKLAENNSIRNLVNHVVFQTDSKHATHILPSAHLIDFFEAHTISQWWCPSVRCQSTLYQHQH</sequence>
<evidence type="ECO:0000313" key="3">
    <source>
        <dbReference type="EMBL" id="KAG6678722.1"/>
    </source>
</evidence>
<evidence type="ECO:0000313" key="4">
    <source>
        <dbReference type="Proteomes" id="UP000811246"/>
    </source>
</evidence>
<dbReference type="EMBL" id="CM031838">
    <property type="protein sequence ID" value="KAG6678722.1"/>
    <property type="molecule type" value="Genomic_DNA"/>
</dbReference>
<organism evidence="3 4">
    <name type="scientific">Carya illinoinensis</name>
    <name type="common">Pecan</name>
    <dbReference type="NCBI Taxonomy" id="32201"/>
    <lineage>
        <taxon>Eukaryota</taxon>
        <taxon>Viridiplantae</taxon>
        <taxon>Streptophyta</taxon>
        <taxon>Embryophyta</taxon>
        <taxon>Tracheophyta</taxon>
        <taxon>Spermatophyta</taxon>
        <taxon>Magnoliopsida</taxon>
        <taxon>eudicotyledons</taxon>
        <taxon>Gunneridae</taxon>
        <taxon>Pentapetalae</taxon>
        <taxon>rosids</taxon>
        <taxon>fabids</taxon>
        <taxon>Fagales</taxon>
        <taxon>Juglandaceae</taxon>
        <taxon>Carya</taxon>
    </lineage>
</organism>
<gene>
    <name evidence="3" type="ORF">I3842_14G094900</name>
</gene>
<evidence type="ECO:0000256" key="1">
    <source>
        <dbReference type="ARBA" id="ARBA00022801"/>
    </source>
</evidence>
<keyword evidence="1" id="KW-0378">Hydrolase</keyword>
<proteinExistence type="predicted"/>
<dbReference type="GO" id="GO:0006629">
    <property type="term" value="P:lipid metabolic process"/>
    <property type="evidence" value="ECO:0007669"/>
    <property type="project" value="InterPro"/>
</dbReference>
<accession>A0A922AJ66</accession>